<evidence type="ECO:0000259" key="1">
    <source>
        <dbReference type="Pfam" id="PF12728"/>
    </source>
</evidence>
<reference evidence="2" key="1">
    <citation type="journal article" date="2015" name="Nature">
        <title>Complex archaea that bridge the gap between prokaryotes and eukaryotes.</title>
        <authorList>
            <person name="Spang A."/>
            <person name="Saw J.H."/>
            <person name="Jorgensen S.L."/>
            <person name="Zaremba-Niedzwiedzka K."/>
            <person name="Martijn J."/>
            <person name="Lind A.E."/>
            <person name="van Eijk R."/>
            <person name="Schleper C."/>
            <person name="Guy L."/>
            <person name="Ettema T.J."/>
        </authorList>
    </citation>
    <scope>NUCLEOTIDE SEQUENCE</scope>
</reference>
<organism evidence="2">
    <name type="scientific">marine sediment metagenome</name>
    <dbReference type="NCBI Taxonomy" id="412755"/>
    <lineage>
        <taxon>unclassified sequences</taxon>
        <taxon>metagenomes</taxon>
        <taxon>ecological metagenomes</taxon>
    </lineage>
</organism>
<accession>A0A0F9DR32</accession>
<dbReference type="SUPFAM" id="SSF46955">
    <property type="entry name" value="Putative DNA-binding domain"/>
    <property type="match status" value="1"/>
</dbReference>
<sequence length="102" mass="12134">MKIEIDDSKFINDIVEKVVERLKPLLKNSHDSKRNELMTVEEVADYLKAKKSTIYDKVHNRSIPFLKSGNFLRFRRKHIDLWLQNPYHPDLSIYNLNHNGRG</sequence>
<protein>
    <recommendedName>
        <fullName evidence="1">Helix-turn-helix domain-containing protein</fullName>
    </recommendedName>
</protein>
<dbReference type="EMBL" id="LAZR01038222">
    <property type="protein sequence ID" value="KKL20121.1"/>
    <property type="molecule type" value="Genomic_DNA"/>
</dbReference>
<feature type="domain" description="Helix-turn-helix" evidence="1">
    <location>
        <begin position="37"/>
        <end position="85"/>
    </location>
</feature>
<dbReference type="InterPro" id="IPR010093">
    <property type="entry name" value="SinI_DNA-bd"/>
</dbReference>
<dbReference type="InterPro" id="IPR041657">
    <property type="entry name" value="HTH_17"/>
</dbReference>
<dbReference type="AlphaFoldDB" id="A0A0F9DR32"/>
<comment type="caution">
    <text evidence="2">The sequence shown here is derived from an EMBL/GenBank/DDBJ whole genome shotgun (WGS) entry which is preliminary data.</text>
</comment>
<dbReference type="GO" id="GO:0003677">
    <property type="term" value="F:DNA binding"/>
    <property type="evidence" value="ECO:0007669"/>
    <property type="project" value="InterPro"/>
</dbReference>
<dbReference type="Pfam" id="PF12728">
    <property type="entry name" value="HTH_17"/>
    <property type="match status" value="1"/>
</dbReference>
<proteinExistence type="predicted"/>
<dbReference type="InterPro" id="IPR009061">
    <property type="entry name" value="DNA-bd_dom_put_sf"/>
</dbReference>
<dbReference type="NCBIfam" id="TIGR01764">
    <property type="entry name" value="excise"/>
    <property type="match status" value="1"/>
</dbReference>
<evidence type="ECO:0000313" key="2">
    <source>
        <dbReference type="EMBL" id="KKL20121.1"/>
    </source>
</evidence>
<gene>
    <name evidence="2" type="ORF">LCGC14_2458640</name>
</gene>
<name>A0A0F9DR32_9ZZZZ</name>